<feature type="transmembrane region" description="Helical" evidence="1">
    <location>
        <begin position="156"/>
        <end position="174"/>
    </location>
</feature>
<accession>A0A1X0W9K0</accession>
<comment type="caution">
    <text evidence="3">The sequence shown here is derived from an EMBL/GenBank/DDBJ whole genome shotgun (WGS) entry which is preliminary data.</text>
</comment>
<feature type="transmembrane region" description="Helical" evidence="1">
    <location>
        <begin position="6"/>
        <end position="25"/>
    </location>
</feature>
<reference evidence="3 4" key="1">
    <citation type="journal article" date="2017" name="Int. J. Syst. Evol. Microbiol.">
        <title>Rouxiella badensis sp. nov. and Rouxiella silvae sp. nov. isolated from peat bog soil in Germany and emendation of the genus description.</title>
        <authorList>
            <person name="Le Fleche-Mateos A."/>
            <person name="Kugler J.H."/>
            <person name="Hansen S.H."/>
            <person name="Syldatk C."/>
            <person name="Hausmann R."/>
            <person name="Lomprez F."/>
            <person name="Vandenbogaert M."/>
            <person name="Manuguerra J.C."/>
            <person name="Grimont P.A."/>
        </authorList>
    </citation>
    <scope>NUCLEOTIDE SEQUENCE [LARGE SCALE GENOMIC DNA]</scope>
    <source>
        <strain evidence="3 4">DSM 100043</strain>
    </source>
</reference>
<evidence type="ECO:0000259" key="2">
    <source>
        <dbReference type="SMART" id="SM00014"/>
    </source>
</evidence>
<dbReference type="Proteomes" id="UP000192536">
    <property type="component" value="Unassembled WGS sequence"/>
</dbReference>
<feature type="domain" description="Phosphatidic acid phosphatase type 2/haloperoxidase" evidence="2">
    <location>
        <begin position="9"/>
        <end position="143"/>
    </location>
</feature>
<evidence type="ECO:0000313" key="4">
    <source>
        <dbReference type="Proteomes" id="UP000192536"/>
    </source>
</evidence>
<dbReference type="InterPro" id="IPR000326">
    <property type="entry name" value="PAP2/HPO"/>
</dbReference>
<dbReference type="RefSeq" id="WP_017491517.1">
    <property type="nucleotide sequence ID" value="NZ_CAUQAZ010000007.1"/>
</dbReference>
<dbReference type="SMART" id="SM00014">
    <property type="entry name" value="acidPPc"/>
    <property type="match status" value="1"/>
</dbReference>
<keyword evidence="1" id="KW-1133">Transmembrane helix</keyword>
<keyword evidence="1" id="KW-0812">Transmembrane</keyword>
<gene>
    <name evidence="3" type="ORF">BS640_21175</name>
</gene>
<name>A0A1X0W9K0_9GAMM</name>
<feature type="transmembrane region" description="Helical" evidence="1">
    <location>
        <begin position="126"/>
        <end position="144"/>
    </location>
</feature>
<feature type="transmembrane region" description="Helical" evidence="1">
    <location>
        <begin position="37"/>
        <end position="60"/>
    </location>
</feature>
<dbReference type="SUPFAM" id="SSF48317">
    <property type="entry name" value="Acid phosphatase/Vanadium-dependent haloperoxidase"/>
    <property type="match status" value="1"/>
</dbReference>
<feature type="transmembrane region" description="Helical" evidence="1">
    <location>
        <begin position="72"/>
        <end position="90"/>
    </location>
</feature>
<dbReference type="Gene3D" id="1.20.144.10">
    <property type="entry name" value="Phosphatidic acid phosphatase type 2/haloperoxidase"/>
    <property type="match status" value="1"/>
</dbReference>
<evidence type="ECO:0000256" key="1">
    <source>
        <dbReference type="SAM" id="Phobius"/>
    </source>
</evidence>
<dbReference type="InterPro" id="IPR036938">
    <property type="entry name" value="PAP2/HPO_sf"/>
</dbReference>
<dbReference type="GeneID" id="93568751"/>
<keyword evidence="4" id="KW-1185">Reference proteome</keyword>
<evidence type="ECO:0000313" key="3">
    <source>
        <dbReference type="EMBL" id="ORJ23467.1"/>
    </source>
</evidence>
<proteinExistence type="predicted"/>
<organism evidence="3 4">
    <name type="scientific">Rouxiella badensis</name>
    <dbReference type="NCBI Taxonomy" id="1646377"/>
    <lineage>
        <taxon>Bacteria</taxon>
        <taxon>Pseudomonadati</taxon>
        <taxon>Pseudomonadota</taxon>
        <taxon>Gammaproteobacteria</taxon>
        <taxon>Enterobacterales</taxon>
        <taxon>Yersiniaceae</taxon>
        <taxon>Rouxiella</taxon>
    </lineage>
</organism>
<keyword evidence="1" id="KW-0472">Membrane</keyword>
<dbReference type="Pfam" id="PF01569">
    <property type="entry name" value="PAP2"/>
    <property type="match status" value="1"/>
</dbReference>
<dbReference type="STRING" id="1646377.BS640_21175"/>
<dbReference type="EMBL" id="MRWE01000052">
    <property type="protein sequence ID" value="ORJ23467.1"/>
    <property type="molecule type" value="Genomic_DNA"/>
</dbReference>
<protein>
    <recommendedName>
        <fullName evidence="2">Phosphatidic acid phosphatase type 2/haloperoxidase domain-containing protein</fullName>
    </recommendedName>
</protein>
<dbReference type="AlphaFoldDB" id="A0A1X0W9K0"/>
<sequence>MSWNSLTYFGDSMLLLPSGIIIALFMAWKVTGRLTPWAWLFTFGLTGFIVSVSKLLFLGWGIGSATYDFTGFSGHTTMSATFWPVLMWLLSGGYRRGIHRTMIVIGYLLPVMIGISRVVLQAHSPSEVITGLILGLSASSLFLYAHRHQTVKHFTLPQLAIMLILPIILLSTGHKATTQNMIEQLAAYITGHPPWTRAQLLSELH</sequence>
<feature type="transmembrane region" description="Helical" evidence="1">
    <location>
        <begin position="102"/>
        <end position="120"/>
    </location>
</feature>